<dbReference type="PANTHER" id="PTHR30408">
    <property type="entry name" value="TYPE-1 RESTRICTION ENZYME ECOKI SPECIFICITY PROTEIN"/>
    <property type="match status" value="1"/>
</dbReference>
<dbReference type="GO" id="GO:0003677">
    <property type="term" value="F:DNA binding"/>
    <property type="evidence" value="ECO:0007669"/>
    <property type="project" value="UniProtKB-KW"/>
</dbReference>
<dbReference type="InterPro" id="IPR044946">
    <property type="entry name" value="Restrct_endonuc_typeI_TRD_sf"/>
</dbReference>
<organism evidence="5 6">
    <name type="scientific">Rheinheimera lutimaris</name>
    <dbReference type="NCBI Taxonomy" id="2740584"/>
    <lineage>
        <taxon>Bacteria</taxon>
        <taxon>Pseudomonadati</taxon>
        <taxon>Pseudomonadota</taxon>
        <taxon>Gammaproteobacteria</taxon>
        <taxon>Chromatiales</taxon>
        <taxon>Chromatiaceae</taxon>
        <taxon>Rheinheimera</taxon>
    </lineage>
</organism>
<dbReference type="SUPFAM" id="SSF116734">
    <property type="entry name" value="DNA methylase specificity domain"/>
    <property type="match status" value="2"/>
</dbReference>
<dbReference type="AlphaFoldDB" id="A0A7Y5AS95"/>
<evidence type="ECO:0000313" key="6">
    <source>
        <dbReference type="Proteomes" id="UP000523161"/>
    </source>
</evidence>
<dbReference type="EMBL" id="JABSOD010000014">
    <property type="protein sequence ID" value="NRQ43601.1"/>
    <property type="molecule type" value="Genomic_DNA"/>
</dbReference>
<dbReference type="GO" id="GO:0004519">
    <property type="term" value="F:endonuclease activity"/>
    <property type="evidence" value="ECO:0007669"/>
    <property type="project" value="UniProtKB-KW"/>
</dbReference>
<evidence type="ECO:0000313" key="5">
    <source>
        <dbReference type="EMBL" id="NRQ43601.1"/>
    </source>
</evidence>
<evidence type="ECO:0000256" key="3">
    <source>
        <dbReference type="ARBA" id="ARBA00023125"/>
    </source>
</evidence>
<keyword evidence="5" id="KW-0540">Nuclease</keyword>
<sequence>MSDDSTFKFNINKLETPLAVSKEYPVFTTKDLDSDFLLLKLNNGNDFKKYAAIQKMGGTRTRLYYKNLSAWNTLLPEQDEQVKVKDFLLSIESAILNCRKKIELEENFVAGLASRIFSGEVRFKKPDGTNYLDWQDCELGSYLLERSEKGHADLELLSVTLSDGVISRSDVEGKNNASEDRSNYKRVLPGDIAYNSMRMWQGASGLSSMEGIVSPAYTVLTTKSNADPLFFSYFFKHPSVIFIFKRYSQGLTSDTWNLKFPTLSKIKFKLPVEKSEQEKISSMLLSFETRIKLLNEKRDKLIYFKGVLINELFV</sequence>
<comment type="similarity">
    <text evidence="1">Belongs to the type-I restriction system S methylase family.</text>
</comment>
<feature type="domain" description="Type I restriction modification DNA specificity" evidence="4">
    <location>
        <begin position="211"/>
        <end position="301"/>
    </location>
</feature>
<dbReference type="Pfam" id="PF01420">
    <property type="entry name" value="Methylase_S"/>
    <property type="match status" value="1"/>
</dbReference>
<dbReference type="InterPro" id="IPR052021">
    <property type="entry name" value="Type-I_RS_S_subunit"/>
</dbReference>
<dbReference type="Gene3D" id="3.90.220.20">
    <property type="entry name" value="DNA methylase specificity domains"/>
    <property type="match status" value="2"/>
</dbReference>
<keyword evidence="3" id="KW-0238">DNA-binding</keyword>
<keyword evidence="2" id="KW-0680">Restriction system</keyword>
<protein>
    <submittedName>
        <fullName evidence="5">Restriction endonuclease subunit S</fullName>
    </submittedName>
</protein>
<gene>
    <name evidence="5" type="ORF">HRH59_13690</name>
</gene>
<keyword evidence="6" id="KW-1185">Reference proteome</keyword>
<evidence type="ECO:0000259" key="4">
    <source>
        <dbReference type="Pfam" id="PF01420"/>
    </source>
</evidence>
<keyword evidence="5" id="KW-0255">Endonuclease</keyword>
<dbReference type="GO" id="GO:0009307">
    <property type="term" value="P:DNA restriction-modification system"/>
    <property type="evidence" value="ECO:0007669"/>
    <property type="project" value="UniProtKB-KW"/>
</dbReference>
<evidence type="ECO:0000256" key="1">
    <source>
        <dbReference type="ARBA" id="ARBA00010923"/>
    </source>
</evidence>
<name>A0A7Y5AS95_9GAMM</name>
<dbReference type="Proteomes" id="UP000523161">
    <property type="component" value="Unassembled WGS sequence"/>
</dbReference>
<dbReference type="InterPro" id="IPR000055">
    <property type="entry name" value="Restrct_endonuc_typeI_TRD"/>
</dbReference>
<dbReference type="PANTHER" id="PTHR30408:SF12">
    <property type="entry name" value="TYPE I RESTRICTION ENZYME MJAVIII SPECIFICITY SUBUNIT"/>
    <property type="match status" value="1"/>
</dbReference>
<accession>A0A7Y5AS95</accession>
<keyword evidence="5" id="KW-0378">Hydrolase</keyword>
<evidence type="ECO:0000256" key="2">
    <source>
        <dbReference type="ARBA" id="ARBA00022747"/>
    </source>
</evidence>
<proteinExistence type="inferred from homology"/>
<reference evidence="5 6" key="1">
    <citation type="submission" date="2020-06" db="EMBL/GenBank/DDBJ databases">
        <title>Rheinheimera sp. nov., a marine bacterium isolated from coastal.</title>
        <authorList>
            <person name="Yu Q."/>
            <person name="Qi Y."/>
            <person name="Pu J."/>
        </authorList>
    </citation>
    <scope>NUCLEOTIDE SEQUENCE [LARGE SCALE GENOMIC DNA]</scope>
    <source>
        <strain evidence="5 6">YQF-2</strain>
    </source>
</reference>
<comment type="caution">
    <text evidence="5">The sequence shown here is derived from an EMBL/GenBank/DDBJ whole genome shotgun (WGS) entry which is preliminary data.</text>
</comment>